<protein>
    <submittedName>
        <fullName evidence="2">Uncharacterized protein</fullName>
    </submittedName>
</protein>
<feature type="transmembrane region" description="Helical" evidence="1">
    <location>
        <begin position="141"/>
        <end position="166"/>
    </location>
</feature>
<keyword evidence="1" id="KW-0812">Transmembrane</keyword>
<feature type="transmembrane region" description="Helical" evidence="1">
    <location>
        <begin position="109"/>
        <end position="129"/>
    </location>
</feature>
<proteinExistence type="predicted"/>
<name>A0A0C9MJA3_9FUNG</name>
<keyword evidence="3" id="KW-1185">Reference proteome</keyword>
<sequence length="222" mass="24798">MFASTKKEIKNAINLDMLGACFNLTGFILMTLCLFSNAHPYLTALYFVKVSSNQQSATFGLFHYCIDNEECHQEAFMLPFNEQMLDLLNVTSSTTSTQEDSNAPHDPHMLVAFICCLLCSGISFVLSLYKLTNKRYYDIYFTRGFLCVGASLWSLLLVTLTSITFQDAATAEQSLQHFMIELGPCMSMVGCAFMAFSLASSVLLLGCATTPSYQHYPHHNFV</sequence>
<dbReference type="OrthoDB" id="2276600at2759"/>
<feature type="transmembrane region" description="Helical" evidence="1">
    <location>
        <begin position="186"/>
        <end position="208"/>
    </location>
</feature>
<keyword evidence="1" id="KW-0472">Membrane</keyword>
<feature type="transmembrane region" description="Helical" evidence="1">
    <location>
        <begin position="12"/>
        <end position="38"/>
    </location>
</feature>
<dbReference type="EMBL" id="DF836303">
    <property type="protein sequence ID" value="GAN01978.1"/>
    <property type="molecule type" value="Genomic_DNA"/>
</dbReference>
<evidence type="ECO:0000256" key="1">
    <source>
        <dbReference type="SAM" id="Phobius"/>
    </source>
</evidence>
<evidence type="ECO:0000313" key="3">
    <source>
        <dbReference type="Proteomes" id="UP000053815"/>
    </source>
</evidence>
<reference evidence="2" key="1">
    <citation type="submission" date="2014-09" db="EMBL/GenBank/DDBJ databases">
        <title>Draft genome sequence of an oleaginous Mucoromycotina fungus Mucor ambiguus NBRC6742.</title>
        <authorList>
            <person name="Takeda I."/>
            <person name="Yamane N."/>
            <person name="Morita T."/>
            <person name="Tamano K."/>
            <person name="Machida M."/>
            <person name="Baker S."/>
            <person name="Koike H."/>
        </authorList>
    </citation>
    <scope>NUCLEOTIDE SEQUENCE</scope>
    <source>
        <strain evidence="2">NBRC 6742</strain>
    </source>
</reference>
<dbReference type="Proteomes" id="UP000053815">
    <property type="component" value="Unassembled WGS sequence"/>
</dbReference>
<gene>
    <name evidence="2" type="ORF">MAM1_0014d01416</name>
</gene>
<dbReference type="AlphaFoldDB" id="A0A0C9MJA3"/>
<evidence type="ECO:0000313" key="2">
    <source>
        <dbReference type="EMBL" id="GAN01978.1"/>
    </source>
</evidence>
<organism evidence="2">
    <name type="scientific">Mucor ambiguus</name>
    <dbReference type="NCBI Taxonomy" id="91626"/>
    <lineage>
        <taxon>Eukaryota</taxon>
        <taxon>Fungi</taxon>
        <taxon>Fungi incertae sedis</taxon>
        <taxon>Mucoromycota</taxon>
        <taxon>Mucoromycotina</taxon>
        <taxon>Mucoromycetes</taxon>
        <taxon>Mucorales</taxon>
        <taxon>Mucorineae</taxon>
        <taxon>Mucoraceae</taxon>
        <taxon>Mucor</taxon>
    </lineage>
</organism>
<keyword evidence="1" id="KW-1133">Transmembrane helix</keyword>
<accession>A0A0C9MJA3</accession>